<organism evidence="13 17">
    <name type="scientific">Didymodactylos carnosus</name>
    <dbReference type="NCBI Taxonomy" id="1234261"/>
    <lineage>
        <taxon>Eukaryota</taxon>
        <taxon>Metazoa</taxon>
        <taxon>Spiralia</taxon>
        <taxon>Gnathifera</taxon>
        <taxon>Rotifera</taxon>
        <taxon>Eurotatoria</taxon>
        <taxon>Bdelloidea</taxon>
        <taxon>Philodinida</taxon>
        <taxon>Philodinidae</taxon>
        <taxon>Didymodactylos</taxon>
    </lineage>
</organism>
<evidence type="ECO:0000256" key="1">
    <source>
        <dbReference type="ARBA" id="ARBA00001946"/>
    </source>
</evidence>
<evidence type="ECO:0000313" key="17">
    <source>
        <dbReference type="Proteomes" id="UP000663829"/>
    </source>
</evidence>
<keyword evidence="9" id="KW-0233">DNA recombination</keyword>
<name>A0A814A731_9BILA</name>
<keyword evidence="10" id="KW-0234">DNA repair</keyword>
<dbReference type="Gene3D" id="1.10.150.670">
    <property type="entry name" value="Crossover junction endonuclease EME1, DNA-binding domain"/>
    <property type="match status" value="1"/>
</dbReference>
<evidence type="ECO:0000313" key="13">
    <source>
        <dbReference type="EMBL" id="CAF0909856.1"/>
    </source>
</evidence>
<keyword evidence="11" id="KW-0539">Nucleus</keyword>
<keyword evidence="5" id="KW-0255">Endonuclease</keyword>
<evidence type="ECO:0000313" key="14">
    <source>
        <dbReference type="EMBL" id="CAF0940157.1"/>
    </source>
</evidence>
<dbReference type="InterPro" id="IPR042530">
    <property type="entry name" value="EME1/EME2_C"/>
</dbReference>
<evidence type="ECO:0000256" key="3">
    <source>
        <dbReference type="ARBA" id="ARBA00022722"/>
    </source>
</evidence>
<reference evidence="13" key="1">
    <citation type="submission" date="2021-02" db="EMBL/GenBank/DDBJ databases">
        <authorList>
            <person name="Nowell W R."/>
        </authorList>
    </citation>
    <scope>NUCLEOTIDE SEQUENCE</scope>
</reference>
<dbReference type="GO" id="GO:0006302">
    <property type="term" value="P:double-strand break repair"/>
    <property type="evidence" value="ECO:0007669"/>
    <property type="project" value="TreeGrafter"/>
</dbReference>
<keyword evidence="17" id="KW-1185">Reference proteome</keyword>
<dbReference type="GO" id="GO:0031297">
    <property type="term" value="P:replication fork processing"/>
    <property type="evidence" value="ECO:0007669"/>
    <property type="project" value="TreeGrafter"/>
</dbReference>
<evidence type="ECO:0000256" key="9">
    <source>
        <dbReference type="ARBA" id="ARBA00023172"/>
    </source>
</evidence>
<dbReference type="Proteomes" id="UP000681722">
    <property type="component" value="Unassembled WGS sequence"/>
</dbReference>
<dbReference type="PANTHER" id="PTHR21077:SF5">
    <property type="entry name" value="CROSSOVER JUNCTION ENDONUCLEASE MMS4"/>
    <property type="match status" value="1"/>
</dbReference>
<comment type="caution">
    <text evidence="13">The sequence shown here is derived from an EMBL/GenBank/DDBJ whole genome shotgun (WGS) entry which is preliminary data.</text>
</comment>
<gene>
    <name evidence="13" type="ORF">GPM918_LOCUS9089</name>
    <name evidence="14" type="ORF">OVA965_LOCUS11594</name>
    <name evidence="15" type="ORF">SRO942_LOCUS9090</name>
    <name evidence="16" type="ORF">TMI583_LOCUS11598</name>
</gene>
<accession>A0A814A731</accession>
<dbReference type="Gene3D" id="3.40.50.10130">
    <property type="match status" value="1"/>
</dbReference>
<keyword evidence="4" id="KW-0479">Metal-binding</keyword>
<evidence type="ECO:0000256" key="6">
    <source>
        <dbReference type="ARBA" id="ARBA00022763"/>
    </source>
</evidence>
<evidence type="ECO:0000256" key="5">
    <source>
        <dbReference type="ARBA" id="ARBA00022759"/>
    </source>
</evidence>
<dbReference type="Proteomes" id="UP000663829">
    <property type="component" value="Unassembled WGS sequence"/>
</dbReference>
<evidence type="ECO:0000256" key="7">
    <source>
        <dbReference type="ARBA" id="ARBA00022801"/>
    </source>
</evidence>
<comment type="subcellular location">
    <subcellularLocation>
        <location evidence="2">Nucleus</location>
    </subcellularLocation>
</comment>
<keyword evidence="7" id="KW-0378">Hydrolase</keyword>
<keyword evidence="6" id="KW-0227">DNA damage</keyword>
<dbReference type="InterPro" id="IPR033310">
    <property type="entry name" value="Mms4/EME1/EME2"/>
</dbReference>
<evidence type="ECO:0008006" key="18">
    <source>
        <dbReference type="Google" id="ProtNLM"/>
    </source>
</evidence>
<evidence type="ECO:0000313" key="15">
    <source>
        <dbReference type="EMBL" id="CAF3691154.1"/>
    </source>
</evidence>
<dbReference type="Proteomes" id="UP000677228">
    <property type="component" value="Unassembled WGS sequence"/>
</dbReference>
<evidence type="ECO:0000256" key="11">
    <source>
        <dbReference type="ARBA" id="ARBA00023242"/>
    </source>
</evidence>
<dbReference type="Pfam" id="PF21292">
    <property type="entry name" value="EME1-MUS81_C"/>
    <property type="match status" value="1"/>
</dbReference>
<dbReference type="GO" id="GO:0000712">
    <property type="term" value="P:resolution of meiotic recombination intermediates"/>
    <property type="evidence" value="ECO:0007669"/>
    <property type="project" value="TreeGrafter"/>
</dbReference>
<dbReference type="EMBL" id="CAJOBA010004521">
    <property type="protein sequence ID" value="CAF3715406.1"/>
    <property type="molecule type" value="Genomic_DNA"/>
</dbReference>
<dbReference type="GO" id="GO:0046872">
    <property type="term" value="F:metal ion binding"/>
    <property type="evidence" value="ECO:0007669"/>
    <property type="project" value="UniProtKB-KW"/>
</dbReference>
<dbReference type="OrthoDB" id="343092at2759"/>
<dbReference type="GO" id="GO:0048476">
    <property type="term" value="C:Holliday junction resolvase complex"/>
    <property type="evidence" value="ECO:0007669"/>
    <property type="project" value="InterPro"/>
</dbReference>
<sequence length="310" mass="35012">MSKPLDVTAWIDLNIVDQPWGKSLSKQFDEKKIKYLVETMPIPYTITWSISTYPGASSSSAAATASNINEEFVSNLLLFMTCEQWFEFVHVCLNDSGSNGGKELFDTINNNFSMKKSTTICVVGVSSFNNLCKMLNQKKPRLTIKQNDLENVLVQLQLLNQCVIKYVENDNDLALLVLSFTKAVSVAPQKRLKNQSPFTFHVDSMKKLKAIRIDPENSNQCLQLLWKQVLQQFPLVGIEQAQAISNQYPTIQSLVSAYDQCQTEVEAKRLLADIQVRRGAGVLTTTRKIGPQLSEKIWKFFKSENGMDLL</sequence>
<evidence type="ECO:0000256" key="4">
    <source>
        <dbReference type="ARBA" id="ARBA00022723"/>
    </source>
</evidence>
<dbReference type="PANTHER" id="PTHR21077">
    <property type="entry name" value="EME1 PROTEIN"/>
    <property type="match status" value="1"/>
</dbReference>
<dbReference type="EMBL" id="CAJOBC010001653">
    <property type="protein sequence ID" value="CAF3691154.1"/>
    <property type="molecule type" value="Genomic_DNA"/>
</dbReference>
<keyword evidence="8" id="KW-0460">Magnesium</keyword>
<dbReference type="EMBL" id="CAJNOQ010001653">
    <property type="protein sequence ID" value="CAF0909856.1"/>
    <property type="molecule type" value="Genomic_DNA"/>
</dbReference>
<protein>
    <recommendedName>
        <fullName evidence="18">Crossover junction endonuclease EME1</fullName>
    </recommendedName>
</protein>
<keyword evidence="3" id="KW-0540">Nuclease</keyword>
<dbReference type="EMBL" id="CAJNOK010004516">
    <property type="protein sequence ID" value="CAF0940157.1"/>
    <property type="molecule type" value="Genomic_DNA"/>
</dbReference>
<dbReference type="GO" id="GO:0031573">
    <property type="term" value="P:mitotic intra-S DNA damage checkpoint signaling"/>
    <property type="evidence" value="ECO:0007669"/>
    <property type="project" value="TreeGrafter"/>
</dbReference>
<evidence type="ECO:0000256" key="12">
    <source>
        <dbReference type="ARBA" id="ARBA00023254"/>
    </source>
</evidence>
<dbReference type="AlphaFoldDB" id="A0A814A731"/>
<evidence type="ECO:0000256" key="2">
    <source>
        <dbReference type="ARBA" id="ARBA00004123"/>
    </source>
</evidence>
<evidence type="ECO:0000256" key="10">
    <source>
        <dbReference type="ARBA" id="ARBA00023204"/>
    </source>
</evidence>
<evidence type="ECO:0000313" key="16">
    <source>
        <dbReference type="EMBL" id="CAF3715406.1"/>
    </source>
</evidence>
<keyword evidence="12" id="KW-0469">Meiosis</keyword>
<dbReference type="Proteomes" id="UP000682733">
    <property type="component" value="Unassembled WGS sequence"/>
</dbReference>
<dbReference type="GO" id="GO:0005634">
    <property type="term" value="C:nucleus"/>
    <property type="evidence" value="ECO:0007669"/>
    <property type="project" value="UniProtKB-SubCell"/>
</dbReference>
<proteinExistence type="predicted"/>
<comment type="cofactor">
    <cofactor evidence="1">
        <name>Mg(2+)</name>
        <dbReference type="ChEBI" id="CHEBI:18420"/>
    </cofactor>
</comment>
<evidence type="ECO:0000256" key="8">
    <source>
        <dbReference type="ARBA" id="ARBA00022842"/>
    </source>
</evidence>
<dbReference type="GO" id="GO:0008821">
    <property type="term" value="F:crossover junction DNA endonuclease activity"/>
    <property type="evidence" value="ECO:0007669"/>
    <property type="project" value="TreeGrafter"/>
</dbReference>